<organism evidence="9 10">
    <name type="scientific">Ponticaulis profundi</name>
    <dbReference type="NCBI Taxonomy" id="2665222"/>
    <lineage>
        <taxon>Bacteria</taxon>
        <taxon>Pseudomonadati</taxon>
        <taxon>Pseudomonadota</taxon>
        <taxon>Alphaproteobacteria</taxon>
        <taxon>Hyphomonadales</taxon>
        <taxon>Hyphomonadaceae</taxon>
        <taxon>Ponticaulis</taxon>
    </lineage>
</organism>
<keyword evidence="7" id="KW-0812">Transmembrane</keyword>
<dbReference type="SUPFAM" id="SSF55785">
    <property type="entry name" value="PYP-like sensor domain (PAS domain)"/>
    <property type="match status" value="1"/>
</dbReference>
<dbReference type="Gene3D" id="3.30.565.10">
    <property type="entry name" value="Histidine kinase-like ATPase, C-terminal domain"/>
    <property type="match status" value="1"/>
</dbReference>
<dbReference type="Gene3D" id="3.30.450.20">
    <property type="entry name" value="PAS domain"/>
    <property type="match status" value="1"/>
</dbReference>
<feature type="domain" description="Histidine kinase" evidence="8">
    <location>
        <begin position="579"/>
        <end position="799"/>
    </location>
</feature>
<comment type="catalytic activity">
    <reaction evidence="1">
        <text>ATP + protein L-histidine = ADP + protein N-phospho-L-histidine.</text>
        <dbReference type="EC" id="2.7.13.3"/>
    </reaction>
</comment>
<dbReference type="InterPro" id="IPR036890">
    <property type="entry name" value="HATPase_C_sf"/>
</dbReference>
<keyword evidence="5" id="KW-0418">Kinase</keyword>
<dbReference type="SMART" id="SM00388">
    <property type="entry name" value="HisKA"/>
    <property type="match status" value="1"/>
</dbReference>
<dbReference type="RefSeq" id="WP_377377449.1">
    <property type="nucleotide sequence ID" value="NZ_JBHSSW010000008.1"/>
</dbReference>
<dbReference type="Pfam" id="PF02518">
    <property type="entry name" value="HATPase_c"/>
    <property type="match status" value="1"/>
</dbReference>
<dbReference type="PANTHER" id="PTHR43047">
    <property type="entry name" value="TWO-COMPONENT HISTIDINE PROTEIN KINASE"/>
    <property type="match status" value="1"/>
</dbReference>
<reference evidence="10" key="1">
    <citation type="journal article" date="2019" name="Int. J. Syst. Evol. Microbiol.">
        <title>The Global Catalogue of Microorganisms (GCM) 10K type strain sequencing project: providing services to taxonomists for standard genome sequencing and annotation.</title>
        <authorList>
            <consortium name="The Broad Institute Genomics Platform"/>
            <consortium name="The Broad Institute Genome Sequencing Center for Infectious Disease"/>
            <person name="Wu L."/>
            <person name="Ma J."/>
        </authorList>
    </citation>
    <scope>NUCLEOTIDE SEQUENCE [LARGE SCALE GENOMIC DNA]</scope>
    <source>
        <strain evidence="10">CGMCC-1.15741</strain>
    </source>
</reference>
<accession>A0ABW1S8C9</accession>
<dbReference type="InterPro" id="IPR036097">
    <property type="entry name" value="HisK_dim/P_sf"/>
</dbReference>
<comment type="caution">
    <text evidence="9">The sequence shown here is derived from an EMBL/GenBank/DDBJ whole genome shotgun (WGS) entry which is preliminary data.</text>
</comment>
<feature type="coiled-coil region" evidence="6">
    <location>
        <begin position="55"/>
        <end position="82"/>
    </location>
</feature>
<keyword evidence="9" id="KW-0547">Nucleotide-binding</keyword>
<feature type="coiled-coil region" evidence="6">
    <location>
        <begin position="538"/>
        <end position="572"/>
    </location>
</feature>
<gene>
    <name evidence="9" type="ORF">ACFQDM_07355</name>
</gene>
<evidence type="ECO:0000313" key="10">
    <source>
        <dbReference type="Proteomes" id="UP001596303"/>
    </source>
</evidence>
<feature type="transmembrane region" description="Helical" evidence="7">
    <location>
        <begin position="241"/>
        <end position="271"/>
    </location>
</feature>
<dbReference type="Gene3D" id="1.10.287.130">
    <property type="match status" value="1"/>
</dbReference>
<keyword evidence="9" id="KW-0067">ATP-binding</keyword>
<sequence length="809" mass="89584">MAKKKVSQPAEDGIGAPKKARASGSAALSRLSFLAALFLIVEIAVIVVMGWDDFKRENTLEIKRLRSEVQRVEEAFTGARSRFDSTLGMSAAYGVNTRAVESQLRGAERVFRISPSGERASLADQATRAMASQMFERGETIGVTERNLVVLASAGQQTYAASFPLHAIIPDLAQNEALQIRGKTPNAVIASFGSSRILNTMEAGLFGFGGGFDQAWNRHTNYCDSMSGTTLEICRVSARPWFTVIGSASVIAYSMLFLAPVLAVITLLGFIRENVSRISNIRNEHKQRMAAQHFDISSSNLHALSQQIETSFWEVDKAFAEIRFSGQLAKYLHISPGKGVPLESLVTVFGEHTAKRFVIALKKSMEDGHLKGVIGLDSGHGRRFVEFRGYAPPHARDVAMCGIAIDVTDRRHLEERMRMSEARLRNALSGFILPVALWDERKRLIFWNSAFEQAFDFDEGKLRPGMAYDHVNMELNRGVRIDRSTDSAHGERELLLRDGRWFSLAERATTSGLMLTVCNDISALKMQQDEHLRNEKKLKRLVSELERSEGKASELTRKYAEEKTKAEHASKAKGSFLANMSHELRTPLNAINGFSEMLVKEVFGPLGDERYHSYAQDILVSGQHLLDMINDILDMAKIESGKMTINTKPIDPIDPVDAAIRMIRRKADEKDLKLELVHNDDVREIEADHRAVRQMVLNLVSNAIKFTQADGRVTVQVYNAGDGVAIAVQDTGVGIAEEDLPRLANPFEQVEANQDMNPNGTGLGLALTRSLAEMHGGRFQIDSEVGVGTTVTLFLPAQQPDETDRIEAA</sequence>
<proteinExistence type="predicted"/>
<dbReference type="Proteomes" id="UP001596303">
    <property type="component" value="Unassembled WGS sequence"/>
</dbReference>
<dbReference type="InterPro" id="IPR003661">
    <property type="entry name" value="HisK_dim/P_dom"/>
</dbReference>
<keyword evidence="7" id="KW-1133">Transmembrane helix</keyword>
<dbReference type="InterPro" id="IPR004358">
    <property type="entry name" value="Sig_transdc_His_kin-like_C"/>
</dbReference>
<dbReference type="EC" id="2.7.13.3" evidence="2"/>
<dbReference type="SMART" id="SM00387">
    <property type="entry name" value="HATPase_c"/>
    <property type="match status" value="1"/>
</dbReference>
<dbReference type="CDD" id="cd16922">
    <property type="entry name" value="HATPase_EvgS-ArcB-TorS-like"/>
    <property type="match status" value="1"/>
</dbReference>
<evidence type="ECO:0000256" key="5">
    <source>
        <dbReference type="ARBA" id="ARBA00022777"/>
    </source>
</evidence>
<dbReference type="InterPro" id="IPR003594">
    <property type="entry name" value="HATPase_dom"/>
</dbReference>
<evidence type="ECO:0000256" key="6">
    <source>
        <dbReference type="SAM" id="Coils"/>
    </source>
</evidence>
<dbReference type="PRINTS" id="PR00344">
    <property type="entry name" value="BCTRLSENSOR"/>
</dbReference>
<dbReference type="PROSITE" id="PS50109">
    <property type="entry name" value="HIS_KIN"/>
    <property type="match status" value="1"/>
</dbReference>
<keyword evidence="4" id="KW-0808">Transferase</keyword>
<evidence type="ECO:0000256" key="3">
    <source>
        <dbReference type="ARBA" id="ARBA00022553"/>
    </source>
</evidence>
<dbReference type="SUPFAM" id="SSF47384">
    <property type="entry name" value="Homodimeric domain of signal transducing histidine kinase"/>
    <property type="match status" value="1"/>
</dbReference>
<dbReference type="PANTHER" id="PTHR43047:SF72">
    <property type="entry name" value="OSMOSENSING HISTIDINE PROTEIN KINASE SLN1"/>
    <property type="match status" value="1"/>
</dbReference>
<dbReference type="InterPro" id="IPR005467">
    <property type="entry name" value="His_kinase_dom"/>
</dbReference>
<dbReference type="SUPFAM" id="SSF55874">
    <property type="entry name" value="ATPase domain of HSP90 chaperone/DNA topoisomerase II/histidine kinase"/>
    <property type="match status" value="1"/>
</dbReference>
<evidence type="ECO:0000256" key="7">
    <source>
        <dbReference type="SAM" id="Phobius"/>
    </source>
</evidence>
<dbReference type="CDD" id="cd00082">
    <property type="entry name" value="HisKA"/>
    <property type="match status" value="1"/>
</dbReference>
<feature type="transmembrane region" description="Helical" evidence="7">
    <location>
        <begin position="31"/>
        <end position="51"/>
    </location>
</feature>
<dbReference type="Pfam" id="PF00512">
    <property type="entry name" value="HisKA"/>
    <property type="match status" value="1"/>
</dbReference>
<evidence type="ECO:0000313" key="9">
    <source>
        <dbReference type="EMBL" id="MFC6197888.1"/>
    </source>
</evidence>
<dbReference type="EMBL" id="JBHSSW010000008">
    <property type="protein sequence ID" value="MFC6197888.1"/>
    <property type="molecule type" value="Genomic_DNA"/>
</dbReference>
<dbReference type="GO" id="GO:0005524">
    <property type="term" value="F:ATP binding"/>
    <property type="evidence" value="ECO:0007669"/>
    <property type="project" value="UniProtKB-KW"/>
</dbReference>
<protein>
    <recommendedName>
        <fullName evidence="2">histidine kinase</fullName>
        <ecNumber evidence="2">2.7.13.3</ecNumber>
    </recommendedName>
</protein>
<keyword evidence="10" id="KW-1185">Reference proteome</keyword>
<evidence type="ECO:0000256" key="1">
    <source>
        <dbReference type="ARBA" id="ARBA00000085"/>
    </source>
</evidence>
<keyword evidence="7" id="KW-0472">Membrane</keyword>
<evidence type="ECO:0000256" key="4">
    <source>
        <dbReference type="ARBA" id="ARBA00022679"/>
    </source>
</evidence>
<name>A0ABW1S8C9_9PROT</name>
<keyword evidence="6" id="KW-0175">Coiled coil</keyword>
<keyword evidence="3" id="KW-0597">Phosphoprotein</keyword>
<evidence type="ECO:0000256" key="2">
    <source>
        <dbReference type="ARBA" id="ARBA00012438"/>
    </source>
</evidence>
<dbReference type="InterPro" id="IPR035965">
    <property type="entry name" value="PAS-like_dom_sf"/>
</dbReference>
<evidence type="ECO:0000259" key="8">
    <source>
        <dbReference type="PROSITE" id="PS50109"/>
    </source>
</evidence>